<feature type="signal peptide" evidence="1">
    <location>
        <begin position="1"/>
        <end position="21"/>
    </location>
</feature>
<gene>
    <name evidence="2" type="ORF">RM530_11325</name>
</gene>
<sequence length="232" mass="24796">MRTCVALAALLCVGCSGYVVPGGPAPLQQLVQGNDEISIRPAPPIPARIAVVRIQAPEYESATAEGAGDGEFSVVSPQEWPDATQLQAMVQWPAVSEVLTLDLAQLSASAQSLNELRLAAAKLRADVLMIYTLDTSVQLAGRRYRAAEKLGPVDEPEPDDGVISTASAVLTEVRTGYSYGAVDANAKLSGLERTEWTPRNLDQKRLLAEQQAFTALLDKSALLWKQVAESPL</sequence>
<comment type="caution">
    <text evidence="2">The sequence shown here is derived from an EMBL/GenBank/DDBJ whole genome shotgun (WGS) entry which is preliminary data.</text>
</comment>
<evidence type="ECO:0000313" key="2">
    <source>
        <dbReference type="EMBL" id="MDT0497948.1"/>
    </source>
</evidence>
<dbReference type="EMBL" id="JAVRIC010000015">
    <property type="protein sequence ID" value="MDT0497948.1"/>
    <property type="molecule type" value="Genomic_DNA"/>
</dbReference>
<accession>A0ABU2WJ90</accession>
<evidence type="ECO:0000256" key="1">
    <source>
        <dbReference type="SAM" id="SignalP"/>
    </source>
</evidence>
<keyword evidence="1" id="KW-0732">Signal</keyword>
<dbReference type="Proteomes" id="UP001254608">
    <property type="component" value="Unassembled WGS sequence"/>
</dbReference>
<evidence type="ECO:0000313" key="3">
    <source>
        <dbReference type="Proteomes" id="UP001254608"/>
    </source>
</evidence>
<dbReference type="RefSeq" id="WP_311365339.1">
    <property type="nucleotide sequence ID" value="NZ_JAVRIC010000015.1"/>
</dbReference>
<evidence type="ECO:0008006" key="4">
    <source>
        <dbReference type="Google" id="ProtNLM"/>
    </source>
</evidence>
<organism evidence="2 3">
    <name type="scientific">Banduia mediterranea</name>
    <dbReference type="NCBI Taxonomy" id="3075609"/>
    <lineage>
        <taxon>Bacteria</taxon>
        <taxon>Pseudomonadati</taxon>
        <taxon>Pseudomonadota</taxon>
        <taxon>Gammaproteobacteria</taxon>
        <taxon>Nevskiales</taxon>
        <taxon>Algiphilaceae</taxon>
        <taxon>Banduia</taxon>
    </lineage>
</organism>
<reference evidence="2 3" key="1">
    <citation type="submission" date="2023-09" db="EMBL/GenBank/DDBJ databases">
        <authorList>
            <person name="Rey-Velasco X."/>
        </authorList>
    </citation>
    <scope>NUCLEOTIDE SEQUENCE [LARGE SCALE GENOMIC DNA]</scope>
    <source>
        <strain evidence="2 3">W345</strain>
    </source>
</reference>
<proteinExistence type="predicted"/>
<keyword evidence="3" id="KW-1185">Reference proteome</keyword>
<protein>
    <recommendedName>
        <fullName evidence="4">ABC-type transport auxiliary lipoprotein component domain-containing protein</fullName>
    </recommendedName>
</protein>
<name>A0ABU2WJ90_9GAMM</name>
<feature type="chain" id="PRO_5045920849" description="ABC-type transport auxiliary lipoprotein component domain-containing protein" evidence="1">
    <location>
        <begin position="22"/>
        <end position="232"/>
    </location>
</feature>